<dbReference type="EMBL" id="HBHJ01003439">
    <property type="protein sequence ID" value="CAD9664686.1"/>
    <property type="molecule type" value="Transcribed_RNA"/>
</dbReference>
<gene>
    <name evidence="1" type="ORF">RMAR1173_LOCUS2193</name>
</gene>
<organism evidence="1">
    <name type="scientific">Rhizochromulina marina</name>
    <dbReference type="NCBI Taxonomy" id="1034831"/>
    <lineage>
        <taxon>Eukaryota</taxon>
        <taxon>Sar</taxon>
        <taxon>Stramenopiles</taxon>
        <taxon>Ochrophyta</taxon>
        <taxon>Dictyochophyceae</taxon>
        <taxon>Rhizochromulinales</taxon>
        <taxon>Rhizochromulina</taxon>
    </lineage>
</organism>
<name>A0A7S2R9S6_9STRA</name>
<proteinExistence type="predicted"/>
<accession>A0A7S2R9S6</accession>
<dbReference type="AlphaFoldDB" id="A0A7S2R9S6"/>
<protein>
    <submittedName>
        <fullName evidence="1">Uncharacterized protein</fullName>
    </submittedName>
</protein>
<sequence length="156" mass="17401">MASHVNVTRRATMNSEKPAAWQGLEDVENKFKGSVTYGECSMLTSILSRPSESSVIPTACRYDESRNIGRVHKEHHHHSVYSLSRRLTKSLAPAGVVAEFPAGAIHHNDKPQKGEISLGECRRLAEHLQLTFGVLNLLPRTCNDMLQQARDATQRK</sequence>
<reference evidence="1" key="1">
    <citation type="submission" date="2021-01" db="EMBL/GenBank/DDBJ databases">
        <authorList>
            <person name="Corre E."/>
            <person name="Pelletier E."/>
            <person name="Niang G."/>
            <person name="Scheremetjew M."/>
            <person name="Finn R."/>
            <person name="Kale V."/>
            <person name="Holt S."/>
            <person name="Cochrane G."/>
            <person name="Meng A."/>
            <person name="Brown T."/>
            <person name="Cohen L."/>
        </authorList>
    </citation>
    <scope>NUCLEOTIDE SEQUENCE</scope>
    <source>
        <strain evidence="1">CCMP1243</strain>
    </source>
</reference>
<evidence type="ECO:0000313" key="1">
    <source>
        <dbReference type="EMBL" id="CAD9664686.1"/>
    </source>
</evidence>